<proteinExistence type="predicted"/>
<dbReference type="Pfam" id="PF03372">
    <property type="entry name" value="Exo_endo_phos"/>
    <property type="match status" value="1"/>
</dbReference>
<dbReference type="PANTHER" id="PTHR35218:SF9">
    <property type="entry name" value="ENDONUCLEASE_EXONUCLEASE_PHOSPHATASE DOMAIN-CONTAINING PROTEIN"/>
    <property type="match status" value="1"/>
</dbReference>
<dbReference type="EMBL" id="JACGWM010000012">
    <property type="protein sequence ID" value="KAL0337595.1"/>
    <property type="molecule type" value="Genomic_DNA"/>
</dbReference>
<gene>
    <name evidence="2" type="ORF">Scaly_2034600</name>
</gene>
<reference evidence="2" key="2">
    <citation type="journal article" date="2024" name="Plant">
        <title>Genomic evolution and insights into agronomic trait innovations of Sesamum species.</title>
        <authorList>
            <person name="Miao H."/>
            <person name="Wang L."/>
            <person name="Qu L."/>
            <person name="Liu H."/>
            <person name="Sun Y."/>
            <person name="Le M."/>
            <person name="Wang Q."/>
            <person name="Wei S."/>
            <person name="Zheng Y."/>
            <person name="Lin W."/>
            <person name="Duan Y."/>
            <person name="Cao H."/>
            <person name="Xiong S."/>
            <person name="Wang X."/>
            <person name="Wei L."/>
            <person name="Li C."/>
            <person name="Ma Q."/>
            <person name="Ju M."/>
            <person name="Zhao R."/>
            <person name="Li G."/>
            <person name="Mu C."/>
            <person name="Tian Q."/>
            <person name="Mei H."/>
            <person name="Zhang T."/>
            <person name="Gao T."/>
            <person name="Zhang H."/>
        </authorList>
    </citation>
    <scope>NUCLEOTIDE SEQUENCE</scope>
    <source>
        <strain evidence="2">KEN8</strain>
    </source>
</reference>
<dbReference type="InterPro" id="IPR036691">
    <property type="entry name" value="Endo/exonu/phosph_ase_sf"/>
</dbReference>
<comment type="caution">
    <text evidence="2">The sequence shown here is derived from an EMBL/GenBank/DDBJ whole genome shotgun (WGS) entry which is preliminary data.</text>
</comment>
<dbReference type="Gene3D" id="3.60.10.10">
    <property type="entry name" value="Endonuclease/exonuclease/phosphatase"/>
    <property type="match status" value="1"/>
</dbReference>
<organism evidence="2">
    <name type="scientific">Sesamum calycinum</name>
    <dbReference type="NCBI Taxonomy" id="2727403"/>
    <lineage>
        <taxon>Eukaryota</taxon>
        <taxon>Viridiplantae</taxon>
        <taxon>Streptophyta</taxon>
        <taxon>Embryophyta</taxon>
        <taxon>Tracheophyta</taxon>
        <taxon>Spermatophyta</taxon>
        <taxon>Magnoliopsida</taxon>
        <taxon>eudicotyledons</taxon>
        <taxon>Gunneridae</taxon>
        <taxon>Pentapetalae</taxon>
        <taxon>asterids</taxon>
        <taxon>lamiids</taxon>
        <taxon>Lamiales</taxon>
        <taxon>Pedaliaceae</taxon>
        <taxon>Sesamum</taxon>
    </lineage>
</organism>
<accession>A0AAW2N2D9</accession>
<evidence type="ECO:0000259" key="1">
    <source>
        <dbReference type="Pfam" id="PF03372"/>
    </source>
</evidence>
<evidence type="ECO:0000313" key="2">
    <source>
        <dbReference type="EMBL" id="KAL0337595.1"/>
    </source>
</evidence>
<dbReference type="PANTHER" id="PTHR35218">
    <property type="entry name" value="RNASE H DOMAIN-CONTAINING PROTEIN"/>
    <property type="match status" value="1"/>
</dbReference>
<dbReference type="AlphaFoldDB" id="A0AAW2N2D9"/>
<dbReference type="GO" id="GO:0003824">
    <property type="term" value="F:catalytic activity"/>
    <property type="evidence" value="ECO:0007669"/>
    <property type="project" value="InterPro"/>
</dbReference>
<sequence>MPSESFSVLISPPWFSWRRPSARKNSIETLKRKFDLFGCCVESQGRSGGLALLWHKSLSVQLQSFGHHHIDATVYPESETEAWRFTGFYGFADVACRQRSWDLLSTLKNQSRRAWLIAGDFNEILDDSEKRGGRPRPLWQVRRFREALASIDVFILVLRAIRLLGVTVTGA</sequence>
<protein>
    <recommendedName>
        <fullName evidence="1">Endonuclease/exonuclease/phosphatase domain-containing protein</fullName>
    </recommendedName>
</protein>
<dbReference type="SUPFAM" id="SSF56219">
    <property type="entry name" value="DNase I-like"/>
    <property type="match status" value="1"/>
</dbReference>
<reference evidence="2" key="1">
    <citation type="submission" date="2020-06" db="EMBL/GenBank/DDBJ databases">
        <authorList>
            <person name="Li T."/>
            <person name="Hu X."/>
            <person name="Zhang T."/>
            <person name="Song X."/>
            <person name="Zhang H."/>
            <person name="Dai N."/>
            <person name="Sheng W."/>
            <person name="Hou X."/>
            <person name="Wei L."/>
        </authorList>
    </citation>
    <scope>NUCLEOTIDE SEQUENCE</scope>
    <source>
        <strain evidence="2">KEN8</strain>
        <tissue evidence="2">Leaf</tissue>
    </source>
</reference>
<dbReference type="InterPro" id="IPR005135">
    <property type="entry name" value="Endo/exonuclease/phosphatase"/>
</dbReference>
<name>A0AAW2N2D9_9LAMI</name>
<feature type="domain" description="Endonuclease/exonuclease/phosphatase" evidence="1">
    <location>
        <begin position="41"/>
        <end position="140"/>
    </location>
</feature>